<sequence length="134" mass="15010">ASHGFPFCFLAPITFSIELEKVTSTMVRFSWKPEGGTRDSPYRVHLWGGSGEVENRSLNETSTAFENLLSDNEYQISVDVSTCSKNVSTSLTVRTAAEVFSGTTRITNEVFIPEYQNKSSTAFKDFETKFIEEV</sequence>
<proteinExistence type="predicted"/>
<dbReference type="EMBL" id="VWZL01006581">
    <property type="protein sequence ID" value="NXG95020.1"/>
    <property type="molecule type" value="Genomic_DNA"/>
</dbReference>
<keyword evidence="4" id="KW-1185">Reference proteome</keyword>
<gene>
    <name evidence="3" type="primary">Umodl1</name>
    <name evidence="3" type="ORF">STEPAR_R15308</name>
</gene>
<dbReference type="InterPro" id="IPR003961">
    <property type="entry name" value="FN3_dom"/>
</dbReference>
<dbReference type="Gene3D" id="2.60.40.10">
    <property type="entry name" value="Immunoglobulins"/>
    <property type="match status" value="1"/>
</dbReference>
<dbReference type="CDD" id="cd00063">
    <property type="entry name" value="FN3"/>
    <property type="match status" value="1"/>
</dbReference>
<comment type="caution">
    <text evidence="3">The sequence shown here is derived from an EMBL/GenBank/DDBJ whole genome shotgun (WGS) entry which is preliminary data.</text>
</comment>
<evidence type="ECO:0000259" key="1">
    <source>
        <dbReference type="PROSITE" id="PS50024"/>
    </source>
</evidence>
<reference evidence="3 4" key="1">
    <citation type="submission" date="2019-09" db="EMBL/GenBank/DDBJ databases">
        <title>Bird 10,000 Genomes (B10K) Project - Family phase.</title>
        <authorList>
            <person name="Zhang G."/>
        </authorList>
    </citation>
    <scope>NUCLEOTIDE SEQUENCE [LARGE SCALE GENOMIC DNA]</scope>
    <source>
        <strain evidence="3">B10K-DU-001-20</strain>
        <tissue evidence="3">Muscle</tissue>
    </source>
</reference>
<dbReference type="AlphaFoldDB" id="A0A7K9G0S9"/>
<dbReference type="SUPFAM" id="SSF82671">
    <property type="entry name" value="SEA domain"/>
    <property type="match status" value="1"/>
</dbReference>
<dbReference type="PROSITE" id="PS50853">
    <property type="entry name" value="FN3"/>
    <property type="match status" value="1"/>
</dbReference>
<dbReference type="Proteomes" id="UP000532908">
    <property type="component" value="Unassembled WGS sequence"/>
</dbReference>
<dbReference type="Pfam" id="PF00041">
    <property type="entry name" value="fn3"/>
    <property type="match status" value="1"/>
</dbReference>
<evidence type="ECO:0000313" key="3">
    <source>
        <dbReference type="EMBL" id="NXG95020.1"/>
    </source>
</evidence>
<dbReference type="InterPro" id="IPR036116">
    <property type="entry name" value="FN3_sf"/>
</dbReference>
<evidence type="ECO:0000313" key="4">
    <source>
        <dbReference type="Proteomes" id="UP000532908"/>
    </source>
</evidence>
<dbReference type="PROSITE" id="PS50024">
    <property type="entry name" value="SEA"/>
    <property type="match status" value="1"/>
</dbReference>
<feature type="non-terminal residue" evidence="3">
    <location>
        <position position="134"/>
    </location>
</feature>
<feature type="domain" description="SEA" evidence="1">
    <location>
        <begin position="96"/>
        <end position="134"/>
    </location>
</feature>
<protein>
    <submittedName>
        <fullName evidence="3">UROL1 protein</fullName>
    </submittedName>
</protein>
<feature type="non-terminal residue" evidence="3">
    <location>
        <position position="1"/>
    </location>
</feature>
<evidence type="ECO:0000259" key="2">
    <source>
        <dbReference type="PROSITE" id="PS50853"/>
    </source>
</evidence>
<name>A0A7K9G0S9_STEPR</name>
<dbReference type="InterPro" id="IPR036364">
    <property type="entry name" value="SEA_dom_sf"/>
</dbReference>
<dbReference type="SUPFAM" id="SSF49265">
    <property type="entry name" value="Fibronectin type III"/>
    <property type="match status" value="1"/>
</dbReference>
<organism evidence="3 4">
    <name type="scientific">Stercorarius parasiticus</name>
    <name type="common">Parasitic jaeger</name>
    <name type="synonym">Arctic skua</name>
    <dbReference type="NCBI Taxonomy" id="54059"/>
    <lineage>
        <taxon>Eukaryota</taxon>
        <taxon>Metazoa</taxon>
        <taxon>Chordata</taxon>
        <taxon>Craniata</taxon>
        <taxon>Vertebrata</taxon>
        <taxon>Euteleostomi</taxon>
        <taxon>Archelosauria</taxon>
        <taxon>Archosauria</taxon>
        <taxon>Dinosauria</taxon>
        <taxon>Saurischia</taxon>
        <taxon>Theropoda</taxon>
        <taxon>Coelurosauria</taxon>
        <taxon>Aves</taxon>
        <taxon>Neognathae</taxon>
        <taxon>Neoaves</taxon>
        <taxon>Charadriiformes</taxon>
        <taxon>Stercorariidae</taxon>
        <taxon>Stercorarius</taxon>
    </lineage>
</organism>
<dbReference type="InterPro" id="IPR013783">
    <property type="entry name" value="Ig-like_fold"/>
</dbReference>
<dbReference type="InterPro" id="IPR000082">
    <property type="entry name" value="SEA_dom"/>
</dbReference>
<feature type="domain" description="Fibronectin type-III" evidence="2">
    <location>
        <begin position="11"/>
        <end position="98"/>
    </location>
</feature>
<accession>A0A7K9G0S9</accession>